<feature type="binding site" evidence="7">
    <location>
        <begin position="311"/>
        <end position="315"/>
    </location>
    <ligand>
        <name>FMN</name>
        <dbReference type="ChEBI" id="CHEBI:58210"/>
    </ligand>
</feature>
<feature type="binding site" evidence="7">
    <location>
        <position position="256"/>
    </location>
    <ligand>
        <name>FMN</name>
        <dbReference type="ChEBI" id="CHEBI:58210"/>
    </ligand>
</feature>
<dbReference type="GO" id="GO:0010181">
    <property type="term" value="F:FMN binding"/>
    <property type="evidence" value="ECO:0007669"/>
    <property type="project" value="InterPro"/>
</dbReference>
<gene>
    <name evidence="9" type="ORF">BL253_22670</name>
</gene>
<name>A0A1V2I6F0_9ACTN</name>
<dbReference type="Gene3D" id="3.20.20.70">
    <property type="entry name" value="Aldolase class I"/>
    <property type="match status" value="1"/>
</dbReference>
<feature type="binding site" evidence="7">
    <location>
        <position position="109"/>
    </location>
    <ligand>
        <name>FMN</name>
        <dbReference type="ChEBI" id="CHEBI:58210"/>
    </ligand>
</feature>
<dbReference type="CDD" id="cd02809">
    <property type="entry name" value="alpha_hydroxyacid_oxid_FMN"/>
    <property type="match status" value="1"/>
</dbReference>
<evidence type="ECO:0000256" key="5">
    <source>
        <dbReference type="ARBA" id="ARBA00024042"/>
    </source>
</evidence>
<evidence type="ECO:0000256" key="7">
    <source>
        <dbReference type="PIRSR" id="PIRSR000138-2"/>
    </source>
</evidence>
<feature type="binding site" evidence="7">
    <location>
        <begin position="334"/>
        <end position="335"/>
    </location>
    <ligand>
        <name>FMN</name>
        <dbReference type="ChEBI" id="CHEBI:58210"/>
    </ligand>
</feature>
<dbReference type="AlphaFoldDB" id="A0A1V2I6F0"/>
<dbReference type="EMBL" id="MOMC01000047">
    <property type="protein sequence ID" value="ONH27109.1"/>
    <property type="molecule type" value="Genomic_DNA"/>
</dbReference>
<feature type="binding site" evidence="7">
    <location>
        <position position="132"/>
    </location>
    <ligand>
        <name>glyoxylate</name>
        <dbReference type="ChEBI" id="CHEBI:36655"/>
    </ligand>
</feature>
<evidence type="ECO:0000256" key="4">
    <source>
        <dbReference type="ARBA" id="ARBA00023002"/>
    </source>
</evidence>
<dbReference type="PROSITE" id="PS00557">
    <property type="entry name" value="FMN_HYDROXY_ACID_DH_1"/>
    <property type="match status" value="1"/>
</dbReference>
<dbReference type="PANTHER" id="PTHR10578:SF107">
    <property type="entry name" value="2-HYDROXYACID OXIDASE 1"/>
    <property type="match status" value="1"/>
</dbReference>
<comment type="similarity">
    <text evidence="5">Belongs to the FMN-dependent alpha-hydroxy acid dehydrogenase family.</text>
</comment>
<feature type="binding site" evidence="7">
    <location>
        <position position="158"/>
    </location>
    <ligand>
        <name>FMN</name>
        <dbReference type="ChEBI" id="CHEBI:58210"/>
    </ligand>
</feature>
<dbReference type="InterPro" id="IPR012133">
    <property type="entry name" value="Alpha-hydoxy_acid_DH_FMN"/>
</dbReference>
<evidence type="ECO:0000256" key="2">
    <source>
        <dbReference type="ARBA" id="ARBA00022630"/>
    </source>
</evidence>
<dbReference type="InterPro" id="IPR037396">
    <property type="entry name" value="FMN_HAD"/>
</dbReference>
<dbReference type="InterPro" id="IPR000262">
    <property type="entry name" value="FMN-dep_DH"/>
</dbReference>
<dbReference type="InterPro" id="IPR013785">
    <property type="entry name" value="Aldolase_TIM"/>
</dbReference>
<keyword evidence="3 7" id="KW-0288">FMN</keyword>
<evidence type="ECO:0000256" key="1">
    <source>
        <dbReference type="ARBA" id="ARBA00001917"/>
    </source>
</evidence>
<feature type="active site" description="Proton acceptor" evidence="6">
    <location>
        <position position="280"/>
    </location>
</feature>
<feature type="binding site" evidence="7">
    <location>
        <position position="283"/>
    </location>
    <ligand>
        <name>glyoxylate</name>
        <dbReference type="ChEBI" id="CHEBI:36655"/>
    </ligand>
</feature>
<evidence type="ECO:0000313" key="10">
    <source>
        <dbReference type="Proteomes" id="UP000188929"/>
    </source>
</evidence>
<dbReference type="PROSITE" id="PS51349">
    <property type="entry name" value="FMN_HYDROXY_ACID_DH_2"/>
    <property type="match status" value="1"/>
</dbReference>
<protein>
    <submittedName>
        <fullName evidence="9">Alpha-hydroxy-acid oxidizing enzyme</fullName>
    </submittedName>
</protein>
<feature type="binding site" evidence="7">
    <location>
        <position position="278"/>
    </location>
    <ligand>
        <name>FMN</name>
        <dbReference type="ChEBI" id="CHEBI:58210"/>
    </ligand>
</feature>
<dbReference type="GO" id="GO:0016614">
    <property type="term" value="F:oxidoreductase activity, acting on CH-OH group of donors"/>
    <property type="evidence" value="ECO:0007669"/>
    <property type="project" value="UniProtKB-ARBA"/>
</dbReference>
<feature type="binding site" evidence="7">
    <location>
        <position position="280"/>
    </location>
    <ligand>
        <name>glyoxylate</name>
        <dbReference type="ChEBI" id="CHEBI:36655"/>
    </ligand>
</feature>
<feature type="binding site" evidence="7">
    <location>
        <position position="130"/>
    </location>
    <ligand>
        <name>FMN</name>
        <dbReference type="ChEBI" id="CHEBI:58210"/>
    </ligand>
</feature>
<organism evidence="9 10">
    <name type="scientific">Pseudofrankia asymbiotica</name>
    <dbReference type="NCBI Taxonomy" id="1834516"/>
    <lineage>
        <taxon>Bacteria</taxon>
        <taxon>Bacillati</taxon>
        <taxon>Actinomycetota</taxon>
        <taxon>Actinomycetes</taxon>
        <taxon>Frankiales</taxon>
        <taxon>Frankiaceae</taxon>
        <taxon>Pseudofrankia</taxon>
    </lineage>
</organism>
<comment type="caution">
    <text evidence="9">The sequence shown here is derived from an EMBL/GenBank/DDBJ whole genome shotgun (WGS) entry which is preliminary data.</text>
</comment>
<sequence length="394" mass="42215">MRMQDAVNVEDFRRLARRRLPRAVFDALEGGAGDEVSLRRNRAAFDRIEFRPRPLADVAKRDLSTTVFGERLSMPIMLAPTGASRLARSAAEIAVARAAARADVVYMQSTVAAFPLEDVAASSTGSLWYQLYLPPDRAGLGDLLRRIAAAGYRALAITIDTSILGNRERDTRNRLMSRPPRPRIVLQGAGKPAWATDFLRGKADYLRGRLGTAPPDAPSQLSLDQTRDTIMAASDCVTWEDVERVRALWTGPLIIKGLMRGDECDRLVEMGVDGVVVSNHGGRQLDGVPATIDVLPEVVDAAAGRLTVFLDGGVRRGNDAAKALALGAAGVFVGRPYLYGLAAGGEAGVVRMIELLREELDRAMALLGAATVADLDRTLVSGARVPGAPGPAGR</sequence>
<dbReference type="FunFam" id="3.20.20.70:FF:000029">
    <property type="entry name" value="L-lactate dehydrogenase"/>
    <property type="match status" value="1"/>
</dbReference>
<comment type="cofactor">
    <cofactor evidence="1">
        <name>FMN</name>
        <dbReference type="ChEBI" id="CHEBI:58210"/>
    </cofactor>
</comment>
<feature type="binding site" evidence="7">
    <location>
        <position position="167"/>
    </location>
    <ligand>
        <name>glyoxylate</name>
        <dbReference type="ChEBI" id="CHEBI:36655"/>
    </ligand>
</feature>
<proteinExistence type="inferred from homology"/>
<evidence type="ECO:0000256" key="6">
    <source>
        <dbReference type="PIRSR" id="PIRSR000138-1"/>
    </source>
</evidence>
<dbReference type="STRING" id="1834516.BL253_22670"/>
<dbReference type="SUPFAM" id="SSF51395">
    <property type="entry name" value="FMN-linked oxidoreductases"/>
    <property type="match status" value="1"/>
</dbReference>
<dbReference type="Proteomes" id="UP000188929">
    <property type="component" value="Unassembled WGS sequence"/>
</dbReference>
<evidence type="ECO:0000313" key="9">
    <source>
        <dbReference type="EMBL" id="ONH27109.1"/>
    </source>
</evidence>
<reference evidence="10" key="1">
    <citation type="submission" date="2016-10" db="EMBL/GenBank/DDBJ databases">
        <title>Frankia sp. NRRL B-16386 Genome sequencing.</title>
        <authorList>
            <person name="Ghodhbane-Gtari F."/>
            <person name="Swanson E."/>
            <person name="Gueddou A."/>
            <person name="Hezbri K."/>
            <person name="Ktari K."/>
            <person name="Nouioui I."/>
            <person name="Morris K."/>
            <person name="Simpson S."/>
            <person name="Abebe-Akele F."/>
            <person name="Thomas K."/>
            <person name="Gtari M."/>
            <person name="Tisa L.S."/>
        </authorList>
    </citation>
    <scope>NUCLEOTIDE SEQUENCE [LARGE SCALE GENOMIC DNA]</scope>
    <source>
        <strain evidence="10">NRRL B-16386</strain>
    </source>
</reference>
<dbReference type="OrthoDB" id="9770452at2"/>
<evidence type="ECO:0000256" key="3">
    <source>
        <dbReference type="ARBA" id="ARBA00022643"/>
    </source>
</evidence>
<keyword evidence="2 7" id="KW-0285">Flavoprotein</keyword>
<evidence type="ECO:0000259" key="8">
    <source>
        <dbReference type="PROSITE" id="PS51349"/>
    </source>
</evidence>
<dbReference type="PIRSF" id="PIRSF000138">
    <property type="entry name" value="Al-hdrx_acd_dh"/>
    <property type="match status" value="1"/>
</dbReference>
<dbReference type="Pfam" id="PF01070">
    <property type="entry name" value="FMN_dh"/>
    <property type="match status" value="1"/>
</dbReference>
<keyword evidence="4" id="KW-0560">Oxidoreductase</keyword>
<keyword evidence="10" id="KW-1185">Reference proteome</keyword>
<feature type="binding site" evidence="7">
    <location>
        <begin position="80"/>
        <end position="82"/>
    </location>
    <ligand>
        <name>FMN</name>
        <dbReference type="ChEBI" id="CHEBI:58210"/>
    </ligand>
</feature>
<feature type="domain" description="FMN hydroxy acid dehydrogenase" evidence="8">
    <location>
        <begin position="1"/>
        <end position="385"/>
    </location>
</feature>
<dbReference type="InterPro" id="IPR008259">
    <property type="entry name" value="FMN_hydac_DH_AS"/>
</dbReference>
<accession>A0A1V2I6F0</accession>
<dbReference type="PANTHER" id="PTHR10578">
    <property type="entry name" value="S -2-HYDROXY-ACID OXIDASE-RELATED"/>
    <property type="match status" value="1"/>
</dbReference>